<evidence type="ECO:0000256" key="3">
    <source>
        <dbReference type="ARBA" id="ARBA00022475"/>
    </source>
</evidence>
<feature type="transmembrane region" description="Helical" evidence="12">
    <location>
        <begin position="94"/>
        <end position="112"/>
    </location>
</feature>
<evidence type="ECO:0000256" key="7">
    <source>
        <dbReference type="ARBA" id="ARBA00023136"/>
    </source>
</evidence>
<dbReference type="GO" id="GO:0005886">
    <property type="term" value="C:plasma membrane"/>
    <property type="evidence" value="ECO:0007669"/>
    <property type="project" value="UniProtKB-SubCell"/>
</dbReference>
<dbReference type="InterPro" id="IPR008365">
    <property type="entry name" value="Prostanoid_rcpt"/>
</dbReference>
<evidence type="ECO:0000256" key="8">
    <source>
        <dbReference type="ARBA" id="ARBA00023170"/>
    </source>
</evidence>
<keyword evidence="7 12" id="KW-0472">Membrane</keyword>
<dbReference type="GO" id="GO:0004930">
    <property type="term" value="F:G protein-coupled receptor activity"/>
    <property type="evidence" value="ECO:0007669"/>
    <property type="project" value="UniProtKB-KW"/>
</dbReference>
<reference evidence="14 15" key="1">
    <citation type="journal article" date="2024" name="Ann. Entomol. Soc. Am.">
        <title>Genomic analyses of the southern and eastern yellowjacket wasps (Hymenoptera: Vespidae) reveal evolutionary signatures of social life.</title>
        <authorList>
            <person name="Catto M.A."/>
            <person name="Caine P.B."/>
            <person name="Orr S.E."/>
            <person name="Hunt B.G."/>
            <person name="Goodisman M.A.D."/>
        </authorList>
    </citation>
    <scope>NUCLEOTIDE SEQUENCE [LARGE SCALE GENOMIC DNA]</scope>
    <source>
        <strain evidence="14">232</strain>
        <tissue evidence="14">Head and thorax</tissue>
    </source>
</reference>
<organism evidence="14 15">
    <name type="scientific">Vespula maculifrons</name>
    <name type="common">Eastern yellow jacket</name>
    <name type="synonym">Wasp</name>
    <dbReference type="NCBI Taxonomy" id="7453"/>
    <lineage>
        <taxon>Eukaryota</taxon>
        <taxon>Metazoa</taxon>
        <taxon>Ecdysozoa</taxon>
        <taxon>Arthropoda</taxon>
        <taxon>Hexapoda</taxon>
        <taxon>Insecta</taxon>
        <taxon>Pterygota</taxon>
        <taxon>Neoptera</taxon>
        <taxon>Endopterygota</taxon>
        <taxon>Hymenoptera</taxon>
        <taxon>Apocrita</taxon>
        <taxon>Aculeata</taxon>
        <taxon>Vespoidea</taxon>
        <taxon>Vespidae</taxon>
        <taxon>Vespinae</taxon>
        <taxon>Vespula</taxon>
    </lineage>
</organism>
<comment type="similarity">
    <text evidence="2">Belongs to the G-protein coupled receptor 1 family.</text>
</comment>
<sequence length="516" mass="58200">MKMIEKITSSFHTEALQNDSLSIVDLASTMMTMNVTVPNIPKRHVTLISQAVLTLVYITGVIGNVSALVILFHRDKRRNRKHLLMLRCLASNDLVALLGMLVQMYISIYVAGVTSNRAFCSLRVVWRLFGLFSGCVAIVMAAERWLALTRPFVYQKQVTYPVIVRCMLALWLAALSLTSLPVLGFGLYYKDDHCVRYREATELTDIAYAYVWFVFGTLLCLSIVWCNLAVSRALGTLGRRAGALRRISRASSRAKPLLTVTGPTPEVVATAEERAFARLMAVLSISFVVCWMPQMRGRKIVGPSRSVEKFVINSFVDKKSFMMVSCQELPRGFVNSFVRVSFEYDVSSEENDRTVFSKATLRYARVHLVPLIQIEISWMTIITFNYTTSVQCWMTIITFVKARISIPLAQFSMTLTTKMVTLKRCIHAFHIVADILLCVHFTLDPYIYVLLRMPRPRFRLLKPLCKICWPARSRSNSFTGTGDNHCSSGDPPTPITEAPSTPVSEEHESELATVNV</sequence>
<keyword evidence="10" id="KW-0807">Transducer</keyword>
<accession>A0ABD2B4C4</accession>
<dbReference type="Pfam" id="PF00001">
    <property type="entry name" value="7tm_1"/>
    <property type="match status" value="1"/>
</dbReference>
<feature type="transmembrane region" description="Helical" evidence="12">
    <location>
        <begin position="124"/>
        <end position="142"/>
    </location>
</feature>
<keyword evidence="4 12" id="KW-0812">Transmembrane</keyword>
<feature type="domain" description="G-protein coupled receptors family 1 profile" evidence="13">
    <location>
        <begin position="63"/>
        <end position="293"/>
    </location>
</feature>
<evidence type="ECO:0000256" key="12">
    <source>
        <dbReference type="SAM" id="Phobius"/>
    </source>
</evidence>
<dbReference type="SUPFAM" id="SSF81321">
    <property type="entry name" value="Family A G protein-coupled receptor-like"/>
    <property type="match status" value="1"/>
</dbReference>
<dbReference type="PROSITE" id="PS50262">
    <property type="entry name" value="G_PROTEIN_RECEP_F1_2"/>
    <property type="match status" value="1"/>
</dbReference>
<feature type="transmembrane region" description="Helical" evidence="12">
    <location>
        <begin position="162"/>
        <end position="189"/>
    </location>
</feature>
<keyword evidence="3" id="KW-1003">Cell membrane</keyword>
<proteinExistence type="inferred from homology"/>
<keyword evidence="9" id="KW-0325">Glycoprotein</keyword>
<dbReference type="InterPro" id="IPR000276">
    <property type="entry name" value="GPCR_Rhodpsn"/>
</dbReference>
<evidence type="ECO:0000256" key="1">
    <source>
        <dbReference type="ARBA" id="ARBA00004651"/>
    </source>
</evidence>
<comment type="subcellular location">
    <subcellularLocation>
        <location evidence="1">Cell membrane</location>
        <topology evidence="1">Multi-pass membrane protein</topology>
    </subcellularLocation>
</comment>
<dbReference type="InterPro" id="IPR017452">
    <property type="entry name" value="GPCR_Rhodpsn_7TM"/>
</dbReference>
<dbReference type="EMBL" id="JAYRBN010000100">
    <property type="protein sequence ID" value="KAL2727589.1"/>
    <property type="molecule type" value="Genomic_DNA"/>
</dbReference>
<name>A0ABD2B4C4_VESMC</name>
<keyword evidence="8 14" id="KW-0675">Receptor</keyword>
<evidence type="ECO:0000256" key="5">
    <source>
        <dbReference type="ARBA" id="ARBA00022989"/>
    </source>
</evidence>
<feature type="compositionally biased region" description="Polar residues" evidence="11">
    <location>
        <begin position="478"/>
        <end position="487"/>
    </location>
</feature>
<gene>
    <name evidence="14" type="ORF">V1477_016865</name>
</gene>
<feature type="transmembrane region" description="Helical" evidence="12">
    <location>
        <begin position="209"/>
        <end position="230"/>
    </location>
</feature>
<feature type="region of interest" description="Disordered" evidence="11">
    <location>
        <begin position="478"/>
        <end position="516"/>
    </location>
</feature>
<dbReference type="PANTHER" id="PTHR11866">
    <property type="entry name" value="G-PROTEIN COUPLED RECEPTOR FAMILY 1 MEMBER"/>
    <property type="match status" value="1"/>
</dbReference>
<protein>
    <submittedName>
        <fullName evidence="14">Prostaglandin E2 receptor EP2 subtype isoform X1</fullName>
    </submittedName>
</protein>
<evidence type="ECO:0000313" key="15">
    <source>
        <dbReference type="Proteomes" id="UP001607303"/>
    </source>
</evidence>
<comment type="caution">
    <text evidence="14">The sequence shown here is derived from an EMBL/GenBank/DDBJ whole genome shotgun (WGS) entry which is preliminary data.</text>
</comment>
<dbReference type="PROSITE" id="PS00237">
    <property type="entry name" value="G_PROTEIN_RECEP_F1_1"/>
    <property type="match status" value="1"/>
</dbReference>
<keyword evidence="5 12" id="KW-1133">Transmembrane helix</keyword>
<evidence type="ECO:0000256" key="4">
    <source>
        <dbReference type="ARBA" id="ARBA00022692"/>
    </source>
</evidence>
<keyword evidence="6" id="KW-0297">G-protein coupled receptor</keyword>
<evidence type="ECO:0000256" key="9">
    <source>
        <dbReference type="ARBA" id="ARBA00023180"/>
    </source>
</evidence>
<dbReference type="AlphaFoldDB" id="A0ABD2B4C4"/>
<evidence type="ECO:0000256" key="11">
    <source>
        <dbReference type="SAM" id="MobiDB-lite"/>
    </source>
</evidence>
<keyword evidence="15" id="KW-1185">Reference proteome</keyword>
<evidence type="ECO:0000256" key="2">
    <source>
        <dbReference type="ARBA" id="ARBA00010663"/>
    </source>
</evidence>
<evidence type="ECO:0000259" key="13">
    <source>
        <dbReference type="PROSITE" id="PS50262"/>
    </source>
</evidence>
<dbReference type="Gene3D" id="1.20.1070.10">
    <property type="entry name" value="Rhodopsin 7-helix transmembrane proteins"/>
    <property type="match status" value="1"/>
</dbReference>
<evidence type="ECO:0000256" key="10">
    <source>
        <dbReference type="ARBA" id="ARBA00023224"/>
    </source>
</evidence>
<dbReference type="PANTHER" id="PTHR11866:SF16">
    <property type="entry name" value="PROSTAGLANDIN E2 RECEPTOR EP4 SUBTYPE-LIKE PROTEIN"/>
    <property type="match status" value="1"/>
</dbReference>
<evidence type="ECO:0000256" key="6">
    <source>
        <dbReference type="ARBA" id="ARBA00023040"/>
    </source>
</evidence>
<dbReference type="Proteomes" id="UP001607303">
    <property type="component" value="Unassembled WGS sequence"/>
</dbReference>
<feature type="transmembrane region" description="Helical" evidence="12">
    <location>
        <begin position="428"/>
        <end position="451"/>
    </location>
</feature>
<feature type="transmembrane region" description="Helical" evidence="12">
    <location>
        <begin position="47"/>
        <end position="73"/>
    </location>
</feature>
<evidence type="ECO:0000313" key="14">
    <source>
        <dbReference type="EMBL" id="KAL2727589.1"/>
    </source>
</evidence>